<evidence type="ECO:0000313" key="3">
    <source>
        <dbReference type="Proteomes" id="UP000216035"/>
    </source>
</evidence>
<evidence type="ECO:0008006" key="4">
    <source>
        <dbReference type="Google" id="ProtNLM"/>
    </source>
</evidence>
<feature type="signal peptide" evidence="1">
    <location>
        <begin position="1"/>
        <end position="35"/>
    </location>
</feature>
<accession>A0A255ZUW6</accession>
<keyword evidence="3" id="KW-1185">Reference proteome</keyword>
<reference evidence="2 3" key="1">
    <citation type="submission" date="2017-07" db="EMBL/GenBank/DDBJ databases">
        <title>Flavobacterium cyanobacteriorum sp. nov., isolated from cyanobacterial aggregates in a eutrophic lake.</title>
        <authorList>
            <person name="Cai H."/>
        </authorList>
    </citation>
    <scope>NUCLEOTIDE SEQUENCE [LARGE SCALE GENOMIC DNA]</scope>
    <source>
        <strain evidence="2 3">TH167</strain>
    </source>
</reference>
<organism evidence="2 3">
    <name type="scientific">Flavobacterium aurantiibacter</name>
    <dbReference type="NCBI Taxonomy" id="2023067"/>
    <lineage>
        <taxon>Bacteria</taxon>
        <taxon>Pseudomonadati</taxon>
        <taxon>Bacteroidota</taxon>
        <taxon>Flavobacteriia</taxon>
        <taxon>Flavobacteriales</taxon>
        <taxon>Flavobacteriaceae</taxon>
        <taxon>Flavobacterium</taxon>
    </lineage>
</organism>
<keyword evidence="1" id="KW-0732">Signal</keyword>
<sequence length="190" mass="21783">MSVNIQEKCIKSKNRKIMKRIIFVAFLIVVSAAHAQDNVIKLHNNISVTVSNEPKKSEQDNVQVYFSKNIEKNYNLIIIENNLSDLFTPDVIKEGIKNKQVFKTIEDLFMERMNSKGNKANLLSSEIINFKGENSLKIKLELQKPTKELPNIIDALIFVKGSYSYNFLFVNIQGKANNSESENFFNSITF</sequence>
<feature type="chain" id="PRO_5012310339" description="DUF4252 domain-containing protein" evidence="1">
    <location>
        <begin position="36"/>
        <end position="190"/>
    </location>
</feature>
<proteinExistence type="predicted"/>
<gene>
    <name evidence="2" type="ORF">CHX27_06590</name>
</gene>
<evidence type="ECO:0000256" key="1">
    <source>
        <dbReference type="SAM" id="SignalP"/>
    </source>
</evidence>
<protein>
    <recommendedName>
        <fullName evidence="4">DUF4252 domain-containing protein</fullName>
    </recommendedName>
</protein>
<evidence type="ECO:0000313" key="2">
    <source>
        <dbReference type="EMBL" id="OYQ45192.1"/>
    </source>
</evidence>
<comment type="caution">
    <text evidence="2">The sequence shown here is derived from an EMBL/GenBank/DDBJ whole genome shotgun (WGS) entry which is preliminary data.</text>
</comment>
<dbReference type="EMBL" id="NOXX01000185">
    <property type="protein sequence ID" value="OYQ45192.1"/>
    <property type="molecule type" value="Genomic_DNA"/>
</dbReference>
<dbReference type="Proteomes" id="UP000216035">
    <property type="component" value="Unassembled WGS sequence"/>
</dbReference>
<dbReference type="AlphaFoldDB" id="A0A255ZUW6"/>
<name>A0A255ZUW6_9FLAO</name>